<dbReference type="InterPro" id="IPR032859">
    <property type="entry name" value="KH_dom-like"/>
</dbReference>
<keyword evidence="6" id="KW-0547">Nucleotide-binding</keyword>
<protein>
    <recommendedName>
        <fullName evidence="3">GTPase Der</fullName>
    </recommendedName>
    <alternativeName>
        <fullName evidence="10">GTP-binding protein EngA</fullName>
    </alternativeName>
</protein>
<keyword evidence="7" id="KW-0226">DNA condensation</keyword>
<dbReference type="NCBIfam" id="TIGR03594">
    <property type="entry name" value="GTPase_EngA"/>
    <property type="match status" value="1"/>
</dbReference>
<dbReference type="PANTHER" id="PTHR43834">
    <property type="entry name" value="GTPASE DER"/>
    <property type="match status" value="1"/>
</dbReference>
<evidence type="ECO:0000256" key="3">
    <source>
        <dbReference type="ARBA" id="ARBA00020953"/>
    </source>
</evidence>
<evidence type="ECO:0000313" key="15">
    <source>
        <dbReference type="Proteomes" id="UP000030665"/>
    </source>
</evidence>
<dbReference type="FunFam" id="3.40.50.300:FF:000040">
    <property type="entry name" value="GTPase Der"/>
    <property type="match status" value="1"/>
</dbReference>
<reference evidence="14" key="2">
    <citation type="submission" date="2014-03" db="EMBL/GenBank/DDBJ databases">
        <title>The whipworm genome and dual-species transcriptomics of an intimate host-pathogen interaction.</title>
        <authorList>
            <person name="Foth B.J."/>
            <person name="Tsai I.J."/>
            <person name="Reid A.J."/>
            <person name="Bancroft A.J."/>
            <person name="Nichol S."/>
            <person name="Tracey A."/>
            <person name="Holroyd N."/>
            <person name="Cotton J.A."/>
            <person name="Stanley E.J."/>
            <person name="Zarowiecki M."/>
            <person name="Liu J.Z."/>
            <person name="Huckvale T."/>
            <person name="Cooper P.J."/>
            <person name="Grencis R.K."/>
            <person name="Berriman M."/>
        </authorList>
    </citation>
    <scope>NUCLEOTIDE SEQUENCE [LARGE SCALE GENOMIC DNA]</scope>
</reference>
<evidence type="ECO:0000256" key="10">
    <source>
        <dbReference type="ARBA" id="ARBA00032345"/>
    </source>
</evidence>
<dbReference type="STRING" id="36087.A0A077ZEM0"/>
<dbReference type="GO" id="GO:0042802">
    <property type="term" value="F:identical protein binding"/>
    <property type="evidence" value="ECO:0007669"/>
    <property type="project" value="UniProtKB-ARBA"/>
</dbReference>
<evidence type="ECO:0000256" key="6">
    <source>
        <dbReference type="ARBA" id="ARBA00022741"/>
    </source>
</evidence>
<dbReference type="InterPro" id="IPR003593">
    <property type="entry name" value="AAA+_ATPase"/>
</dbReference>
<keyword evidence="15" id="KW-1185">Reference proteome</keyword>
<dbReference type="HAMAP" id="MF_00195">
    <property type="entry name" value="GTPase_Der"/>
    <property type="match status" value="1"/>
</dbReference>
<evidence type="ECO:0000256" key="4">
    <source>
        <dbReference type="ARBA" id="ARBA00022517"/>
    </source>
</evidence>
<dbReference type="Gene3D" id="3.40.50.300">
    <property type="entry name" value="P-loop containing nucleotide triphosphate hydrolases"/>
    <property type="match status" value="2"/>
</dbReference>
<keyword evidence="4" id="KW-0690">Ribosome biogenesis</keyword>
<organism evidence="14 15">
    <name type="scientific">Trichuris trichiura</name>
    <name type="common">Whipworm</name>
    <name type="synonym">Trichocephalus trichiurus</name>
    <dbReference type="NCBI Taxonomy" id="36087"/>
    <lineage>
        <taxon>Eukaryota</taxon>
        <taxon>Metazoa</taxon>
        <taxon>Ecdysozoa</taxon>
        <taxon>Nematoda</taxon>
        <taxon>Enoplea</taxon>
        <taxon>Dorylaimia</taxon>
        <taxon>Trichinellida</taxon>
        <taxon>Trichuridae</taxon>
        <taxon>Trichuris</taxon>
    </lineage>
</organism>
<accession>A0A077ZEM0</accession>
<dbReference type="InterPro" id="IPR018247">
    <property type="entry name" value="EF_Hand_1_Ca_BS"/>
</dbReference>
<dbReference type="SUPFAM" id="SSF47729">
    <property type="entry name" value="IHF-like DNA-binding proteins"/>
    <property type="match status" value="1"/>
</dbReference>
<dbReference type="FunFam" id="3.40.50.300:FF:000057">
    <property type="entry name" value="GTPase Der"/>
    <property type="match status" value="1"/>
</dbReference>
<dbReference type="CDD" id="cd01895">
    <property type="entry name" value="EngA2"/>
    <property type="match status" value="1"/>
</dbReference>
<keyword evidence="8" id="KW-0238">DNA-binding</keyword>
<evidence type="ECO:0000256" key="9">
    <source>
        <dbReference type="ARBA" id="ARBA00023134"/>
    </source>
</evidence>
<dbReference type="GO" id="GO:0010467">
    <property type="term" value="P:gene expression"/>
    <property type="evidence" value="ECO:0007669"/>
    <property type="project" value="UniProtKB-ARBA"/>
</dbReference>
<dbReference type="Gene3D" id="3.30.300.20">
    <property type="match status" value="1"/>
</dbReference>
<dbReference type="FunFam" id="4.10.520.10:FF:000001">
    <property type="entry name" value="DNA-binding protein HU"/>
    <property type="match status" value="1"/>
</dbReference>
<feature type="domain" description="EngA-type G" evidence="13">
    <location>
        <begin position="4"/>
        <end position="167"/>
    </location>
</feature>
<dbReference type="Pfam" id="PF14714">
    <property type="entry name" value="KH_dom-like"/>
    <property type="match status" value="1"/>
</dbReference>
<dbReference type="GO" id="GO:0005829">
    <property type="term" value="C:cytosol"/>
    <property type="evidence" value="ECO:0007669"/>
    <property type="project" value="UniProtKB-ARBA"/>
</dbReference>
<dbReference type="InterPro" id="IPR005225">
    <property type="entry name" value="Small_GTP-bd"/>
</dbReference>
<dbReference type="InterPro" id="IPR006073">
    <property type="entry name" value="GTP-bd"/>
</dbReference>
<keyword evidence="5" id="KW-0677">Repeat</keyword>
<evidence type="ECO:0000256" key="2">
    <source>
        <dbReference type="ARBA" id="ARBA00010529"/>
    </source>
</evidence>
<evidence type="ECO:0000256" key="5">
    <source>
        <dbReference type="ARBA" id="ARBA00022737"/>
    </source>
</evidence>
<dbReference type="GO" id="GO:0032991">
    <property type="term" value="C:protein-containing complex"/>
    <property type="evidence" value="ECO:0007669"/>
    <property type="project" value="UniProtKB-ARBA"/>
</dbReference>
<evidence type="ECO:0000313" key="14">
    <source>
        <dbReference type="EMBL" id="CDW58791.1"/>
    </source>
</evidence>
<comment type="similarity">
    <text evidence="1">Belongs to the TRAFAC class TrmE-Era-EngA-EngB-Septin-like GTPase superfamily. EngA (Der) GTPase family.</text>
</comment>
<reference evidence="14" key="1">
    <citation type="submission" date="2014-01" db="EMBL/GenBank/DDBJ databases">
        <authorList>
            <person name="Aslett M."/>
        </authorList>
    </citation>
    <scope>NUCLEOTIDE SEQUENCE</scope>
</reference>
<dbReference type="InterPro" id="IPR016484">
    <property type="entry name" value="GTPase_Der"/>
</dbReference>
<dbReference type="CDD" id="cd13831">
    <property type="entry name" value="HU"/>
    <property type="match status" value="1"/>
</dbReference>
<dbReference type="SMART" id="SM00382">
    <property type="entry name" value="AAA"/>
    <property type="match status" value="1"/>
</dbReference>
<dbReference type="Pfam" id="PF00216">
    <property type="entry name" value="Bac_DNA_binding"/>
    <property type="match status" value="1"/>
</dbReference>
<dbReference type="GO" id="GO:0003677">
    <property type="term" value="F:DNA binding"/>
    <property type="evidence" value="ECO:0007669"/>
    <property type="project" value="UniProtKB-KW"/>
</dbReference>
<dbReference type="SUPFAM" id="SSF52540">
    <property type="entry name" value="P-loop containing nucleoside triphosphate hydrolases"/>
    <property type="match status" value="2"/>
</dbReference>
<dbReference type="Pfam" id="PF01926">
    <property type="entry name" value="MMR_HSR1"/>
    <property type="match status" value="2"/>
</dbReference>
<keyword evidence="9" id="KW-0342">GTP-binding</keyword>
<dbReference type="EMBL" id="HG806414">
    <property type="protein sequence ID" value="CDW58791.1"/>
    <property type="molecule type" value="Genomic_DNA"/>
</dbReference>
<evidence type="ECO:0000256" key="11">
    <source>
        <dbReference type="RuleBase" id="RU003939"/>
    </source>
</evidence>
<dbReference type="GO" id="GO:0042254">
    <property type="term" value="P:ribosome biogenesis"/>
    <property type="evidence" value="ECO:0007669"/>
    <property type="project" value="UniProtKB-KW"/>
</dbReference>
<gene>
    <name evidence="14" type="ORF">TTRE_0000711601</name>
</gene>
<dbReference type="InterPro" id="IPR000119">
    <property type="entry name" value="Hist_DNA-bd"/>
</dbReference>
<dbReference type="GO" id="GO:0030261">
    <property type="term" value="P:chromosome condensation"/>
    <property type="evidence" value="ECO:0007669"/>
    <property type="project" value="UniProtKB-KW"/>
</dbReference>
<dbReference type="GO" id="GO:0030527">
    <property type="term" value="F:structural constituent of chromatin"/>
    <property type="evidence" value="ECO:0007669"/>
    <property type="project" value="InterPro"/>
</dbReference>
<dbReference type="NCBIfam" id="TIGR00231">
    <property type="entry name" value="small_GTP"/>
    <property type="match status" value="2"/>
</dbReference>
<dbReference type="InterPro" id="IPR010992">
    <property type="entry name" value="IHF-like_DNA-bd_dom_sf"/>
</dbReference>
<sequence length="655" mass="72453">MSNPTIAIVGRPNVGKSTLFNRIAGERISIVEDTPGVTRDRIYAKGEWLDHEFSIIDTGGIDIGDEPFMEQIKQQAQIAIDEADVILLVASGKEGVTDADEAVAKILYRSKKPIILMVNKVDNPEMRNDIYEFYSLGLGEPYPVSGSHGLGLGDALDEAVKHFPADNEEDEDQSIKFSLIGRPNVGKSSLINAILGEDRVIVSDIEGTTRDAIDTKFVGENGQEFTMIDTAGMRKRGKVYENTEKYSVMRAMRAIDRSDVVLVVLNGEEGIREQDKRIAGYAHEAGRGVIIVVNKWDLVKKDTNTMKEFEEEIRDEFAYLDYAPIVFVSAITKQRLNKIPMMIEEVSMNQNLRIPSSVLNDIIMDAVAINPTPTDKGKRLKIFYATQEVNSFMANKAELIEKVAAATDLTKKDATAAVDAVFSTIQDALAEGEKVQLIGFGNFEVRERAARKGRNPQTGEEIEIPASKVPAFKPVPLILIGVMVGLYFYGSSDDEVIPKREISLNDSTGVSTETTAESSTVDTSSIGQVLTTPWGEQVTVLRILSNGERVIKGGYSPSDLNNDGVLTFEELSQVEERANQQPYQQTPQQGQNYYQQQTPQQGQNNQQQQIPQQEQNQQQTPQGNQGVQSNQSNGEQNPSNQETPVQDQQQTPQNQ</sequence>
<evidence type="ECO:0000259" key="13">
    <source>
        <dbReference type="PROSITE" id="PS51712"/>
    </source>
</evidence>
<evidence type="ECO:0000256" key="7">
    <source>
        <dbReference type="ARBA" id="ARBA00023067"/>
    </source>
</evidence>
<dbReference type="InterPro" id="IPR020816">
    <property type="entry name" value="Histone-like_DNA-bd_CS"/>
</dbReference>
<evidence type="ECO:0000256" key="8">
    <source>
        <dbReference type="ARBA" id="ARBA00023125"/>
    </source>
</evidence>
<dbReference type="PROSITE" id="PS51712">
    <property type="entry name" value="G_ENGA"/>
    <property type="match status" value="2"/>
</dbReference>
<name>A0A077ZEM0_TRITR</name>
<dbReference type="Gene3D" id="4.10.520.10">
    <property type="entry name" value="IHF-like DNA-binding proteins"/>
    <property type="match status" value="1"/>
</dbReference>
<evidence type="ECO:0000256" key="1">
    <source>
        <dbReference type="ARBA" id="ARBA00008279"/>
    </source>
</evidence>
<dbReference type="GO" id="GO:0043022">
    <property type="term" value="F:ribosome binding"/>
    <property type="evidence" value="ECO:0007669"/>
    <property type="project" value="TreeGrafter"/>
</dbReference>
<dbReference type="InterPro" id="IPR027417">
    <property type="entry name" value="P-loop_NTPase"/>
</dbReference>
<feature type="domain" description="EngA-type G" evidence="13">
    <location>
        <begin position="175"/>
        <end position="351"/>
    </location>
</feature>
<dbReference type="InterPro" id="IPR031166">
    <property type="entry name" value="G_ENGA"/>
</dbReference>
<dbReference type="InterPro" id="IPR015946">
    <property type="entry name" value="KH_dom-like_a/b"/>
</dbReference>
<comment type="similarity">
    <text evidence="2 11">Belongs to the bacterial histone-like protein family.</text>
</comment>
<dbReference type="PANTHER" id="PTHR43834:SF6">
    <property type="entry name" value="GTPASE DER"/>
    <property type="match status" value="1"/>
</dbReference>
<proteinExistence type="inferred from homology"/>
<dbReference type="GO" id="GO:0005525">
    <property type="term" value="F:GTP binding"/>
    <property type="evidence" value="ECO:0007669"/>
    <property type="project" value="UniProtKB-KW"/>
</dbReference>
<dbReference type="AlphaFoldDB" id="A0A077ZEM0"/>
<dbReference type="PRINTS" id="PR01727">
    <property type="entry name" value="DNABINDINGHU"/>
</dbReference>
<evidence type="ECO:0000256" key="12">
    <source>
        <dbReference type="SAM" id="MobiDB-lite"/>
    </source>
</evidence>
<dbReference type="PROSITE" id="PS00045">
    <property type="entry name" value="HISTONE_LIKE"/>
    <property type="match status" value="1"/>
</dbReference>
<dbReference type="PROSITE" id="PS00018">
    <property type="entry name" value="EF_HAND_1"/>
    <property type="match status" value="1"/>
</dbReference>
<feature type="region of interest" description="Disordered" evidence="12">
    <location>
        <begin position="575"/>
        <end position="655"/>
    </location>
</feature>
<dbReference type="Proteomes" id="UP000030665">
    <property type="component" value="Unassembled WGS sequence"/>
</dbReference>
<dbReference type="OrthoDB" id="8954335at2759"/>
<dbReference type="SMART" id="SM00411">
    <property type="entry name" value="BHL"/>
    <property type="match status" value="1"/>
</dbReference>
<feature type="compositionally biased region" description="Low complexity" evidence="12">
    <location>
        <begin position="579"/>
        <end position="655"/>
    </location>
</feature>
<dbReference type="CDD" id="cd01894">
    <property type="entry name" value="EngA1"/>
    <property type="match status" value="1"/>
</dbReference>